<gene>
    <name evidence="2" type="ORF">AWB65_06669</name>
</gene>
<name>A0A158JI63_9BURK</name>
<feature type="region of interest" description="Disordered" evidence="1">
    <location>
        <begin position="40"/>
        <end position="72"/>
    </location>
</feature>
<dbReference type="AlphaFoldDB" id="A0A158JI63"/>
<sequence length="72" mass="8009">MSTEISESDIRSRAYDLWLAAGSPEGHDDDFWHEARARLTNTPENGETRMGDEVAEGTFEESGPRGIPVKTK</sequence>
<accession>A0A158JI63</accession>
<dbReference type="RefSeq" id="WP_087671100.1">
    <property type="nucleotide sequence ID" value="NZ_FCNW02000103.1"/>
</dbReference>
<comment type="caution">
    <text evidence="2">The sequence shown here is derived from an EMBL/GenBank/DDBJ whole genome shotgun (WGS) entry which is preliminary data.</text>
</comment>
<evidence type="ECO:0000256" key="1">
    <source>
        <dbReference type="SAM" id="MobiDB-lite"/>
    </source>
</evidence>
<dbReference type="EMBL" id="FCNW02000103">
    <property type="protein sequence ID" value="SAL68169.1"/>
    <property type="molecule type" value="Genomic_DNA"/>
</dbReference>
<protein>
    <recommendedName>
        <fullName evidence="4">DUF2934 domain-containing protein</fullName>
    </recommendedName>
</protein>
<reference evidence="2" key="1">
    <citation type="submission" date="2016-01" db="EMBL/GenBank/DDBJ databases">
        <authorList>
            <person name="Peeters C."/>
        </authorList>
    </citation>
    <scope>NUCLEOTIDE SEQUENCE [LARGE SCALE GENOMIC DNA]</scope>
    <source>
        <strain evidence="2">LMG 22934</strain>
    </source>
</reference>
<proteinExistence type="predicted"/>
<dbReference type="Pfam" id="PF11154">
    <property type="entry name" value="DUF2934"/>
    <property type="match status" value="1"/>
</dbReference>
<organism evidence="2 3">
    <name type="scientific">Caballeronia humi</name>
    <dbReference type="NCBI Taxonomy" id="326474"/>
    <lineage>
        <taxon>Bacteria</taxon>
        <taxon>Pseudomonadati</taxon>
        <taxon>Pseudomonadota</taxon>
        <taxon>Betaproteobacteria</taxon>
        <taxon>Burkholderiales</taxon>
        <taxon>Burkholderiaceae</taxon>
        <taxon>Caballeronia</taxon>
    </lineage>
</organism>
<dbReference type="OrthoDB" id="8909820at2"/>
<evidence type="ECO:0000313" key="2">
    <source>
        <dbReference type="EMBL" id="SAL68169.1"/>
    </source>
</evidence>
<dbReference type="Proteomes" id="UP000054977">
    <property type="component" value="Unassembled WGS sequence"/>
</dbReference>
<keyword evidence="3" id="KW-1185">Reference proteome</keyword>
<evidence type="ECO:0008006" key="4">
    <source>
        <dbReference type="Google" id="ProtNLM"/>
    </source>
</evidence>
<evidence type="ECO:0000313" key="3">
    <source>
        <dbReference type="Proteomes" id="UP000054977"/>
    </source>
</evidence>
<dbReference type="InterPro" id="IPR021327">
    <property type="entry name" value="DUF2934"/>
</dbReference>